<name>A0ACC0VAE3_9HYPO</name>
<gene>
    <name evidence="1" type="ORF">N3K66_002516</name>
</gene>
<reference evidence="1" key="1">
    <citation type="submission" date="2022-10" db="EMBL/GenBank/DDBJ databases">
        <title>Complete Genome of Trichothecium roseum strain YXFP-22015, a Plant Pathogen Isolated from Citrus.</title>
        <authorList>
            <person name="Wang Y."/>
            <person name="Zhu L."/>
        </authorList>
    </citation>
    <scope>NUCLEOTIDE SEQUENCE</scope>
    <source>
        <strain evidence="1">YXFP-22015</strain>
    </source>
</reference>
<keyword evidence="2" id="KW-1185">Reference proteome</keyword>
<proteinExistence type="predicted"/>
<accession>A0ACC0VAE3</accession>
<comment type="caution">
    <text evidence="1">The sequence shown here is derived from an EMBL/GenBank/DDBJ whole genome shotgun (WGS) entry which is preliminary data.</text>
</comment>
<evidence type="ECO:0000313" key="1">
    <source>
        <dbReference type="EMBL" id="KAI9903164.1"/>
    </source>
</evidence>
<dbReference type="Proteomes" id="UP001163324">
    <property type="component" value="Chromosome 2"/>
</dbReference>
<sequence>MADKGEKRPSFSAFVKKSRDSISSRIKGKKPTEDEAGSSSTSPSAAAPGADDDKARAQARRAQVRRAQIQHRQRKAEYVKQLEMDVNAYRYMIARAEAEAGVVRRENELLRRKLAEGLPVPAPAALPVPPLHEVEMFGGVDVGDLIVTLGMDDALGAPCFHITSSSSGESLPLADDAGASPLPRKTQTGPDSDSGRDRAGVVLTAEQEMAAVNFILALEHVCWDHFSVGDFPGHRHHREQGMGHALMATTFCMSHAPESFYEARRVFGDTMMAEDDGMMMEESMLPDDDLVPPPEKENHGSAVEKAEAAVGHKSKSPEPMQWKTPERISLAALEGLASSLNPGDLELTPVQAWFELAARYPAGVLLRADVLSALKVELKGVVRCVYYGAAMERGAFESVVQRVFAQFGYQ</sequence>
<protein>
    <submittedName>
        <fullName evidence="1">Uncharacterized protein</fullName>
    </submittedName>
</protein>
<evidence type="ECO:0000313" key="2">
    <source>
        <dbReference type="Proteomes" id="UP001163324"/>
    </source>
</evidence>
<dbReference type="EMBL" id="CM047941">
    <property type="protein sequence ID" value="KAI9903164.1"/>
    <property type="molecule type" value="Genomic_DNA"/>
</dbReference>
<organism evidence="1 2">
    <name type="scientific">Trichothecium roseum</name>
    <dbReference type="NCBI Taxonomy" id="47278"/>
    <lineage>
        <taxon>Eukaryota</taxon>
        <taxon>Fungi</taxon>
        <taxon>Dikarya</taxon>
        <taxon>Ascomycota</taxon>
        <taxon>Pezizomycotina</taxon>
        <taxon>Sordariomycetes</taxon>
        <taxon>Hypocreomycetidae</taxon>
        <taxon>Hypocreales</taxon>
        <taxon>Hypocreales incertae sedis</taxon>
        <taxon>Trichothecium</taxon>
    </lineage>
</organism>